<keyword evidence="1" id="KW-1133">Transmembrane helix</keyword>
<feature type="transmembrane region" description="Helical" evidence="1">
    <location>
        <begin position="205"/>
        <end position="228"/>
    </location>
</feature>
<organism evidence="2 3">
    <name type="scientific">Lodderomyces beijingensis</name>
    <dbReference type="NCBI Taxonomy" id="1775926"/>
    <lineage>
        <taxon>Eukaryota</taxon>
        <taxon>Fungi</taxon>
        <taxon>Dikarya</taxon>
        <taxon>Ascomycota</taxon>
        <taxon>Saccharomycotina</taxon>
        <taxon>Pichiomycetes</taxon>
        <taxon>Debaryomycetaceae</taxon>
        <taxon>Candida/Lodderomyces clade</taxon>
        <taxon>Lodderomyces</taxon>
    </lineage>
</organism>
<dbReference type="EMBL" id="OZ022407">
    <property type="protein sequence ID" value="CAK9438847.1"/>
    <property type="molecule type" value="Genomic_DNA"/>
</dbReference>
<name>A0ABP0ZL22_9ASCO</name>
<evidence type="ECO:0000313" key="2">
    <source>
        <dbReference type="EMBL" id="CAK9438847.1"/>
    </source>
</evidence>
<feature type="transmembrane region" description="Helical" evidence="1">
    <location>
        <begin position="26"/>
        <end position="48"/>
    </location>
</feature>
<dbReference type="InterPro" id="IPR009571">
    <property type="entry name" value="SUR7/Rim9-like_fungi"/>
</dbReference>
<dbReference type="InterPro" id="IPR052413">
    <property type="entry name" value="SUR7_domain"/>
</dbReference>
<dbReference type="GeneID" id="92208267"/>
<keyword evidence="1" id="KW-0472">Membrane</keyword>
<evidence type="ECO:0000313" key="3">
    <source>
        <dbReference type="Proteomes" id="UP001497383"/>
    </source>
</evidence>
<reference evidence="2 3" key="1">
    <citation type="submission" date="2024-03" db="EMBL/GenBank/DDBJ databases">
        <authorList>
            <person name="Brejova B."/>
        </authorList>
    </citation>
    <scope>NUCLEOTIDE SEQUENCE [LARGE SCALE GENOMIC DNA]</scope>
    <source>
        <strain evidence="2 3">CBS 14171</strain>
    </source>
</reference>
<protein>
    <submittedName>
        <fullName evidence="2">Uncharacterized protein</fullName>
    </submittedName>
</protein>
<accession>A0ABP0ZL22</accession>
<sequence>MTWRRVTQKLSKPFSNLTKLERFLQALRVGSACLAIFFSLMVLVGPAVNNRLYMTRINCAHLDVSYGLYNSLRSSVSLAPTIFGDNDSKNQPMGNSLTNSEIKLLSDYAEAQVAGAPQYCTSSLWSWCYGNYESYQTVDKSGREVTKTRNEVLTCSKRRDYAFDYRSQLEEMGLQSILAYAYQSQVSKSTQYSESVASRNHRSSLAMNGIVFSCCAQLMLLASALIIYANRGLERDLSKIPNVVLHALAVLSLIACLSSIISSSLITNLVIITRNEVASKLKDFGVSFSRGYTWFTLLWLTTVCCIITMASWALPLWCANPPPEPKYKTDDSILIGKYTQYF</sequence>
<feature type="transmembrane region" description="Helical" evidence="1">
    <location>
        <begin position="248"/>
        <end position="271"/>
    </location>
</feature>
<feature type="transmembrane region" description="Helical" evidence="1">
    <location>
        <begin position="292"/>
        <end position="314"/>
    </location>
</feature>
<evidence type="ECO:0000256" key="1">
    <source>
        <dbReference type="SAM" id="Phobius"/>
    </source>
</evidence>
<dbReference type="PANTHER" id="PTHR28019:SF6">
    <property type="entry name" value="PROTEIN ECM7"/>
    <property type="match status" value="1"/>
</dbReference>
<dbReference type="Proteomes" id="UP001497383">
    <property type="component" value="Chromosome 3"/>
</dbReference>
<dbReference type="Pfam" id="PF06687">
    <property type="entry name" value="SUR7"/>
    <property type="match status" value="1"/>
</dbReference>
<proteinExistence type="predicted"/>
<keyword evidence="3" id="KW-1185">Reference proteome</keyword>
<dbReference type="RefSeq" id="XP_066830009.1">
    <property type="nucleotide sequence ID" value="XM_066973141.1"/>
</dbReference>
<keyword evidence="1" id="KW-0812">Transmembrane</keyword>
<gene>
    <name evidence="2" type="ORF">LODBEIA_P30710</name>
</gene>
<dbReference type="PANTHER" id="PTHR28019">
    <property type="entry name" value="CELL MEMBRANE PROTEIN YLR413W-RELATED"/>
    <property type="match status" value="1"/>
</dbReference>